<dbReference type="PRINTS" id="PR01041">
    <property type="entry name" value="TRNASYNTHMET"/>
</dbReference>
<feature type="domain" description="Methionyl/Leucyl tRNA synthetase" evidence="10">
    <location>
        <begin position="19"/>
        <end position="176"/>
    </location>
</feature>
<reference evidence="11 12" key="1">
    <citation type="submission" date="2014-03" db="EMBL/GenBank/DDBJ databases">
        <title>Draft genome of the hookworm Oesophagostomum dentatum.</title>
        <authorList>
            <person name="Mitreva M."/>
        </authorList>
    </citation>
    <scope>NUCLEOTIDE SEQUENCE [LARGE SCALE GENOMIC DNA]</scope>
    <source>
        <strain evidence="11 12">OD-Hann</strain>
    </source>
</reference>
<keyword evidence="12" id="KW-1185">Reference proteome</keyword>
<dbReference type="GO" id="GO:0006431">
    <property type="term" value="P:methionyl-tRNA aminoacylation"/>
    <property type="evidence" value="ECO:0007669"/>
    <property type="project" value="InterPro"/>
</dbReference>
<dbReference type="EC" id="6.1.1.10" evidence="1"/>
<evidence type="ECO:0000256" key="8">
    <source>
        <dbReference type="ARBA" id="ARBA00030331"/>
    </source>
</evidence>
<evidence type="ECO:0000256" key="5">
    <source>
        <dbReference type="ARBA" id="ARBA00022917"/>
    </source>
</evidence>
<evidence type="ECO:0000259" key="10">
    <source>
        <dbReference type="Pfam" id="PF09334"/>
    </source>
</evidence>
<name>A0A0B1SV99_OESDE</name>
<keyword evidence="4 9" id="KW-0067">ATP-binding</keyword>
<dbReference type="InterPro" id="IPR009080">
    <property type="entry name" value="tRNAsynth_Ia_anticodon-bd"/>
</dbReference>
<keyword evidence="2 9" id="KW-0436">Ligase</keyword>
<dbReference type="InterPro" id="IPR014729">
    <property type="entry name" value="Rossmann-like_a/b/a_fold"/>
</dbReference>
<dbReference type="Gene3D" id="3.40.50.620">
    <property type="entry name" value="HUPs"/>
    <property type="match status" value="1"/>
</dbReference>
<keyword evidence="5 9" id="KW-0648">Protein biosynthesis</keyword>
<dbReference type="InterPro" id="IPR023457">
    <property type="entry name" value="Met-tRNA_synth_2"/>
</dbReference>
<dbReference type="OrthoDB" id="5844513at2759"/>
<dbReference type="Pfam" id="PF09334">
    <property type="entry name" value="tRNA-synt_1g"/>
    <property type="match status" value="1"/>
</dbReference>
<organism evidence="11 12">
    <name type="scientific">Oesophagostomum dentatum</name>
    <name type="common">Nodular worm</name>
    <dbReference type="NCBI Taxonomy" id="61180"/>
    <lineage>
        <taxon>Eukaryota</taxon>
        <taxon>Metazoa</taxon>
        <taxon>Ecdysozoa</taxon>
        <taxon>Nematoda</taxon>
        <taxon>Chromadorea</taxon>
        <taxon>Rhabditida</taxon>
        <taxon>Rhabditina</taxon>
        <taxon>Rhabditomorpha</taxon>
        <taxon>Strongyloidea</taxon>
        <taxon>Strongylidae</taxon>
        <taxon>Oesophagostomum</taxon>
    </lineage>
</organism>
<evidence type="ECO:0000256" key="2">
    <source>
        <dbReference type="ARBA" id="ARBA00022598"/>
    </source>
</evidence>
<evidence type="ECO:0000256" key="1">
    <source>
        <dbReference type="ARBA" id="ARBA00012838"/>
    </source>
</evidence>
<dbReference type="EMBL" id="KN556943">
    <property type="protein sequence ID" value="KHJ87821.1"/>
    <property type="molecule type" value="Genomic_DNA"/>
</dbReference>
<evidence type="ECO:0000313" key="12">
    <source>
        <dbReference type="Proteomes" id="UP000053660"/>
    </source>
</evidence>
<dbReference type="GO" id="GO:0005524">
    <property type="term" value="F:ATP binding"/>
    <property type="evidence" value="ECO:0007669"/>
    <property type="project" value="UniProtKB-KW"/>
</dbReference>
<dbReference type="PANTHER" id="PTHR43326">
    <property type="entry name" value="METHIONYL-TRNA SYNTHETASE"/>
    <property type="match status" value="1"/>
</dbReference>
<dbReference type="GO" id="GO:0004825">
    <property type="term" value="F:methionine-tRNA ligase activity"/>
    <property type="evidence" value="ECO:0007669"/>
    <property type="project" value="UniProtKB-EC"/>
</dbReference>
<evidence type="ECO:0000256" key="6">
    <source>
        <dbReference type="ARBA" id="ARBA00023146"/>
    </source>
</evidence>
<evidence type="ECO:0000256" key="4">
    <source>
        <dbReference type="ARBA" id="ARBA00022840"/>
    </source>
</evidence>
<dbReference type="PANTHER" id="PTHR43326:SF1">
    <property type="entry name" value="METHIONINE--TRNA LIGASE, MITOCHONDRIAL"/>
    <property type="match status" value="1"/>
</dbReference>
<evidence type="ECO:0000256" key="7">
    <source>
        <dbReference type="ARBA" id="ARBA00026124"/>
    </source>
</evidence>
<dbReference type="Gene3D" id="2.170.220.10">
    <property type="match status" value="1"/>
</dbReference>
<protein>
    <recommendedName>
        <fullName evidence="7">Methionine--tRNA ligase, mitochondrial</fullName>
        <ecNumber evidence="1">6.1.1.10</ecNumber>
    </recommendedName>
    <alternativeName>
        <fullName evidence="8">Mitochondrial methionyl-tRNA synthetase</fullName>
    </alternativeName>
</protein>
<feature type="non-terminal residue" evidence="11">
    <location>
        <position position="1"/>
    </location>
</feature>
<dbReference type="AlphaFoldDB" id="A0A0B1SV99"/>
<comment type="similarity">
    <text evidence="9">Belongs to the class-I aminoacyl-tRNA synthetase family.</text>
</comment>
<accession>A0A0B1SV99</accession>
<proteinExistence type="inferred from homology"/>
<dbReference type="InterPro" id="IPR015413">
    <property type="entry name" value="Methionyl/Leucyl_tRNA_Synth"/>
</dbReference>
<keyword evidence="6 9" id="KW-0030">Aminoacyl-tRNA synthetase</keyword>
<dbReference type="Proteomes" id="UP000053660">
    <property type="component" value="Unassembled WGS sequence"/>
</dbReference>
<dbReference type="SUPFAM" id="SSF47323">
    <property type="entry name" value="Anticodon-binding domain of a subclass of class I aminoacyl-tRNA synthetases"/>
    <property type="match status" value="1"/>
</dbReference>
<evidence type="ECO:0000256" key="3">
    <source>
        <dbReference type="ARBA" id="ARBA00022741"/>
    </source>
</evidence>
<dbReference type="InterPro" id="IPR033911">
    <property type="entry name" value="MetRS_core"/>
</dbReference>
<evidence type="ECO:0000256" key="9">
    <source>
        <dbReference type="RuleBase" id="RU363039"/>
    </source>
</evidence>
<gene>
    <name evidence="11" type="ORF">OESDEN_12397</name>
</gene>
<dbReference type="Gene3D" id="1.10.730.10">
    <property type="entry name" value="Isoleucyl-tRNA Synthetase, Domain 1"/>
    <property type="match status" value="1"/>
</dbReference>
<evidence type="ECO:0000313" key="11">
    <source>
        <dbReference type="EMBL" id="KHJ87821.1"/>
    </source>
</evidence>
<keyword evidence="3 9" id="KW-0547">Nucleotide-binding</keyword>
<sequence length="296" mass="33298">VIRPKHYLQFVLQYLELDGDLSISRSRSRLPWGIGVPGDDTQTIYVWLDALVNYLSFVGYPRAAKLWPPTCQIIGKDILKFHALYWPAFLMAMKIPLPEKLFVHGHWLVDNAKMSKSVGNVIDPMVAKELYTVEGLRYFLLKQGIPQGDSNFSREKAINVINSDLVNNIGNLLSRATVKKLNVKQEYPKFTQDVFGGEVALSAKSLIKELEEIRGKTAQLFDDLLFYKAIEGIMAVVKSGNGFFQLAQPWKLNQGPELDSVLYLTYETVRVTSLLLSPVVPTLANQALTRLGTPVQ</sequence>
<dbReference type="SUPFAM" id="SSF52374">
    <property type="entry name" value="Nucleotidylyl transferase"/>
    <property type="match status" value="1"/>
</dbReference>